<evidence type="ECO:0000313" key="2">
    <source>
        <dbReference type="Proteomes" id="UP000831880"/>
    </source>
</evidence>
<name>A0ABY4H5Q2_9BACI</name>
<accession>A0ABY4H5Q2</accession>
<organism evidence="1 2">
    <name type="scientific">Halobacillus shinanisalinarum</name>
    <dbReference type="NCBI Taxonomy" id="2932258"/>
    <lineage>
        <taxon>Bacteria</taxon>
        <taxon>Bacillati</taxon>
        <taxon>Bacillota</taxon>
        <taxon>Bacilli</taxon>
        <taxon>Bacillales</taxon>
        <taxon>Bacillaceae</taxon>
        <taxon>Halobacillus</taxon>
    </lineage>
</organism>
<dbReference type="EMBL" id="CP095074">
    <property type="protein sequence ID" value="UOQ95459.1"/>
    <property type="molecule type" value="Genomic_DNA"/>
</dbReference>
<keyword evidence="2" id="KW-1185">Reference proteome</keyword>
<dbReference type="RefSeq" id="WP_244755312.1">
    <property type="nucleotide sequence ID" value="NZ_CP095074.1"/>
</dbReference>
<reference evidence="1 2" key="1">
    <citation type="submission" date="2022-04" db="EMBL/GenBank/DDBJ databases">
        <title>Halobacillus sp. isolated from saltern.</title>
        <authorList>
            <person name="Won M."/>
            <person name="Lee C.-M."/>
            <person name="Woen H.-Y."/>
            <person name="Kwon S.-W."/>
        </authorList>
    </citation>
    <scope>NUCLEOTIDE SEQUENCE [LARGE SCALE GENOMIC DNA]</scope>
    <source>
        <strain evidence="1 2">SSTM10-2</strain>
    </source>
</reference>
<sequence length="180" mass="21188">MGKQINYLSLSDLKKELKTLDHKELTSIIVNSYKLNNEVKQQLSVKFNREDMVERLFHKYKKQIVDEFFPDKGFGKMRLSHAKKAISTYKKLTDDQEGTLELMLIYLETGVSFTNTYGEIDERFYNSMSSMFDKVTDHCQKEAIVFNKYQTRLKEMVENTEGIGWGFHDELSDIFYSKMA</sequence>
<dbReference type="Proteomes" id="UP000831880">
    <property type="component" value="Chromosome"/>
</dbReference>
<dbReference type="InterPro" id="IPR046153">
    <property type="entry name" value="DUF6155"/>
</dbReference>
<proteinExistence type="predicted"/>
<dbReference type="Pfam" id="PF19652">
    <property type="entry name" value="DUF6155"/>
    <property type="match status" value="1"/>
</dbReference>
<gene>
    <name evidence="1" type="ORF">MUO14_11350</name>
</gene>
<protein>
    <submittedName>
        <fullName evidence="1">DUF6155 family protein</fullName>
    </submittedName>
</protein>
<evidence type="ECO:0000313" key="1">
    <source>
        <dbReference type="EMBL" id="UOQ95459.1"/>
    </source>
</evidence>